<dbReference type="Gene3D" id="3.30.565.10">
    <property type="entry name" value="Histidine kinase-like ATPase, C-terminal domain"/>
    <property type="match status" value="1"/>
</dbReference>
<dbReference type="AlphaFoldDB" id="A0A2T0MSS6"/>
<proteinExistence type="predicted"/>
<keyword evidence="2" id="KW-1185">Reference proteome</keyword>
<dbReference type="EMBL" id="PVNG01000014">
    <property type="protein sequence ID" value="PRX61658.1"/>
    <property type="molecule type" value="Genomic_DNA"/>
</dbReference>
<gene>
    <name evidence="1" type="ORF">B0I32_11427</name>
</gene>
<reference evidence="1 2" key="1">
    <citation type="submission" date="2018-03" db="EMBL/GenBank/DDBJ databases">
        <title>Genomic Encyclopedia of Type Strains, Phase III (KMG-III): the genomes of soil and plant-associated and newly described type strains.</title>
        <authorList>
            <person name="Whitman W."/>
        </authorList>
    </citation>
    <scope>NUCLEOTIDE SEQUENCE [LARGE SCALE GENOMIC DNA]</scope>
    <source>
        <strain evidence="1 2">CGMCC 4.7104</strain>
    </source>
</reference>
<evidence type="ECO:0000313" key="1">
    <source>
        <dbReference type="EMBL" id="PRX61658.1"/>
    </source>
</evidence>
<protein>
    <submittedName>
        <fullName evidence="1">Uncharacterized protein</fullName>
    </submittedName>
</protein>
<dbReference type="InterPro" id="IPR036890">
    <property type="entry name" value="HATPase_C_sf"/>
</dbReference>
<sequence length="92" mass="9809">MNEPHFRDRGARHLFADISTTLRENPADARSSPARDGKEASWNLPAVPEAAAVACRLVREALAVWGLSALADDLTVVVSEVVTGAIGTRSAR</sequence>
<dbReference type="RefSeq" id="WP_181307927.1">
    <property type="nucleotide sequence ID" value="NZ_JBFAIL010000007.1"/>
</dbReference>
<dbReference type="Proteomes" id="UP000238312">
    <property type="component" value="Unassembled WGS sequence"/>
</dbReference>
<organism evidence="1 2">
    <name type="scientific">Nonomuraea fuscirosea</name>
    <dbReference type="NCBI Taxonomy" id="1291556"/>
    <lineage>
        <taxon>Bacteria</taxon>
        <taxon>Bacillati</taxon>
        <taxon>Actinomycetota</taxon>
        <taxon>Actinomycetes</taxon>
        <taxon>Streptosporangiales</taxon>
        <taxon>Streptosporangiaceae</taxon>
        <taxon>Nonomuraea</taxon>
    </lineage>
</organism>
<evidence type="ECO:0000313" key="2">
    <source>
        <dbReference type="Proteomes" id="UP000238312"/>
    </source>
</evidence>
<accession>A0A2T0MSS6</accession>
<comment type="caution">
    <text evidence="1">The sequence shown here is derived from an EMBL/GenBank/DDBJ whole genome shotgun (WGS) entry which is preliminary data.</text>
</comment>
<name>A0A2T0MSS6_9ACTN</name>